<accession>N1QP51</accession>
<dbReference type="Gene3D" id="3.20.20.300">
    <property type="entry name" value="Glycoside hydrolase, family 3, N-terminal domain"/>
    <property type="match status" value="1"/>
</dbReference>
<feature type="domain" description="Glycoside hydrolase family 3 N-terminal" evidence="2">
    <location>
        <begin position="80"/>
        <end position="253"/>
    </location>
</feature>
<dbReference type="GO" id="GO:0009044">
    <property type="term" value="F:xylan 1,4-beta-xylosidase activity"/>
    <property type="evidence" value="ECO:0007669"/>
    <property type="project" value="InterPro"/>
</dbReference>
<evidence type="ECO:0000313" key="3">
    <source>
        <dbReference type="EnsemblPlants" id="EMT00260"/>
    </source>
</evidence>
<dbReference type="InterPro" id="IPR001764">
    <property type="entry name" value="Glyco_hydro_3_N"/>
</dbReference>
<dbReference type="InterPro" id="IPR044993">
    <property type="entry name" value="BXL"/>
</dbReference>
<dbReference type="InterPro" id="IPR017853">
    <property type="entry name" value="GH"/>
</dbReference>
<protein>
    <submittedName>
        <fullName evidence="3">Putative beta-D-xylosidase 2</fullName>
    </submittedName>
</protein>
<name>N1QP51_AEGTA</name>
<feature type="region of interest" description="Disordered" evidence="1">
    <location>
        <begin position="1"/>
        <end position="25"/>
    </location>
</feature>
<dbReference type="PANTHER" id="PTHR42721:SF46">
    <property type="entry name" value="GLYCOSYL HYDROLASE FAMILY 3 C TERMINAL DOMAIN CONTAINING PROTEIN"/>
    <property type="match status" value="1"/>
</dbReference>
<feature type="compositionally biased region" description="Low complexity" evidence="1">
    <location>
        <begin position="137"/>
        <end position="155"/>
    </location>
</feature>
<evidence type="ECO:0000259" key="2">
    <source>
        <dbReference type="Pfam" id="PF00933"/>
    </source>
</evidence>
<dbReference type="EnsemblPlants" id="EMT00260">
    <property type="protein sequence ID" value="EMT00260"/>
    <property type="gene ID" value="F775_01339"/>
</dbReference>
<dbReference type="SUPFAM" id="SSF51445">
    <property type="entry name" value="(Trans)glycosidases"/>
    <property type="match status" value="1"/>
</dbReference>
<dbReference type="AlphaFoldDB" id="N1QP51"/>
<dbReference type="GO" id="GO:0031222">
    <property type="term" value="P:arabinan catabolic process"/>
    <property type="evidence" value="ECO:0007669"/>
    <property type="project" value="TreeGrafter"/>
</dbReference>
<reference evidence="3" key="1">
    <citation type="submission" date="2015-06" db="UniProtKB">
        <authorList>
            <consortium name="EnsemblPlants"/>
        </authorList>
    </citation>
    <scope>IDENTIFICATION</scope>
</reference>
<organism evidence="3">
    <name type="scientific">Aegilops tauschii</name>
    <name type="common">Tausch's goatgrass</name>
    <name type="synonym">Aegilops squarrosa</name>
    <dbReference type="NCBI Taxonomy" id="37682"/>
    <lineage>
        <taxon>Eukaryota</taxon>
        <taxon>Viridiplantae</taxon>
        <taxon>Streptophyta</taxon>
        <taxon>Embryophyta</taxon>
        <taxon>Tracheophyta</taxon>
        <taxon>Spermatophyta</taxon>
        <taxon>Magnoliopsida</taxon>
        <taxon>Liliopsida</taxon>
        <taxon>Poales</taxon>
        <taxon>Poaceae</taxon>
        <taxon>BOP clade</taxon>
        <taxon>Pooideae</taxon>
        <taxon>Triticodae</taxon>
        <taxon>Triticeae</taxon>
        <taxon>Triticinae</taxon>
        <taxon>Aegilops</taxon>
    </lineage>
</organism>
<dbReference type="InterPro" id="IPR036962">
    <property type="entry name" value="Glyco_hydro_3_N_sf"/>
</dbReference>
<evidence type="ECO:0000256" key="1">
    <source>
        <dbReference type="SAM" id="MobiDB-lite"/>
    </source>
</evidence>
<feature type="region of interest" description="Disordered" evidence="1">
    <location>
        <begin position="119"/>
        <end position="161"/>
    </location>
</feature>
<dbReference type="PANTHER" id="PTHR42721">
    <property type="entry name" value="SUGAR HYDROLASE-RELATED"/>
    <property type="match status" value="1"/>
</dbReference>
<proteinExistence type="predicted"/>
<dbReference type="Pfam" id="PF00933">
    <property type="entry name" value="Glyco_hydro_3"/>
    <property type="match status" value="1"/>
</dbReference>
<sequence>MPWKKSEALHGLSSRGPATKFDDPAKPHLHSGRAAVYNGVVFANVMNSTASFNETLSKSIGCVDGGSCDVLQPWQGRADVLEPQHQPAARPALETPGEGPFVVGRYAVNFVRGMQDILGHDTAADPSPGRSRRRRAASTTPPTISTTGTATPASSRRARPGARDMVETFLRPFEMCVRDGDVSSVMCSYNRVSGIPACADARLLSQTIRGEWQFHGYIVSDCEAVRVMVDNVTWLGYTAVKGSAAVLKAGLDLNCGES</sequence>
<dbReference type="GO" id="GO:0046556">
    <property type="term" value="F:alpha-L-arabinofuranosidase activity"/>
    <property type="evidence" value="ECO:0007669"/>
    <property type="project" value="TreeGrafter"/>
</dbReference>
<dbReference type="GO" id="GO:0045493">
    <property type="term" value="P:xylan catabolic process"/>
    <property type="evidence" value="ECO:0007669"/>
    <property type="project" value="InterPro"/>
</dbReference>